<dbReference type="InterPro" id="IPR036164">
    <property type="entry name" value="bL21-like_sf"/>
</dbReference>
<dbReference type="Pfam" id="PF00829">
    <property type="entry name" value="Ribosomal_L21p"/>
    <property type="match status" value="1"/>
</dbReference>
<dbReference type="GO" id="GO:0003735">
    <property type="term" value="F:structural constituent of ribosome"/>
    <property type="evidence" value="ECO:0007669"/>
    <property type="project" value="TreeGrafter"/>
</dbReference>
<accession>A0A2N3NHA6</accession>
<dbReference type="Proteomes" id="UP000233524">
    <property type="component" value="Unassembled WGS sequence"/>
</dbReference>
<evidence type="ECO:0000256" key="1">
    <source>
        <dbReference type="ARBA" id="ARBA00008563"/>
    </source>
</evidence>
<dbReference type="AlphaFoldDB" id="A0A2N3NHA6"/>
<comment type="caution">
    <text evidence="4">The sequence shown here is derived from an EMBL/GenBank/DDBJ whole genome shotgun (WGS) entry which is preliminary data.</text>
</comment>
<dbReference type="InterPro" id="IPR028909">
    <property type="entry name" value="bL21-like"/>
</dbReference>
<dbReference type="SUPFAM" id="SSF141091">
    <property type="entry name" value="L21p-like"/>
    <property type="match status" value="1"/>
</dbReference>
<dbReference type="InParanoid" id="A0A2N3NHA6"/>
<proteinExistence type="inferred from homology"/>
<name>A0A2N3NHA6_9PEZI</name>
<protein>
    <recommendedName>
        <fullName evidence="2">Large ribosomal subunit protein bL21m</fullName>
    </recommendedName>
</protein>
<gene>
    <name evidence="4" type="ORF">jhhlp_001106</name>
</gene>
<organism evidence="4 5">
    <name type="scientific">Lomentospora prolificans</name>
    <dbReference type="NCBI Taxonomy" id="41688"/>
    <lineage>
        <taxon>Eukaryota</taxon>
        <taxon>Fungi</taxon>
        <taxon>Dikarya</taxon>
        <taxon>Ascomycota</taxon>
        <taxon>Pezizomycotina</taxon>
        <taxon>Sordariomycetes</taxon>
        <taxon>Hypocreomycetidae</taxon>
        <taxon>Microascales</taxon>
        <taxon>Microascaceae</taxon>
        <taxon>Lomentospora</taxon>
    </lineage>
</organism>
<evidence type="ECO:0000256" key="3">
    <source>
        <dbReference type="SAM" id="MobiDB-lite"/>
    </source>
</evidence>
<dbReference type="GO" id="GO:0005762">
    <property type="term" value="C:mitochondrial large ribosomal subunit"/>
    <property type="evidence" value="ECO:0007669"/>
    <property type="project" value="TreeGrafter"/>
</dbReference>
<sequence>MSRSLLRSILELRAPLPRAATTPFTLATRTISTTPALLSTSTYSSSSSSPAAPSTPPAAAAAKPLYPPEQPVHKPLSDSVRSLLPVLAAQPAHYITIHIHGVPYLVTRGDHVRLPFRMPGVVPGDVLRLTRASVLGSRDLTLRGTPYVDERLFECKATVLGVEAEPMREKTKTKRRNRKTKTVKSKHKYTILSISNLKINTPEEVGA</sequence>
<dbReference type="OrthoDB" id="5994at2759"/>
<dbReference type="EMBL" id="NLAX01000004">
    <property type="protein sequence ID" value="PKS11813.1"/>
    <property type="molecule type" value="Genomic_DNA"/>
</dbReference>
<feature type="compositionally biased region" description="Low complexity" evidence="3">
    <location>
        <begin position="39"/>
        <end position="64"/>
    </location>
</feature>
<evidence type="ECO:0000313" key="5">
    <source>
        <dbReference type="Proteomes" id="UP000233524"/>
    </source>
</evidence>
<keyword evidence="5" id="KW-1185">Reference proteome</keyword>
<dbReference type="STRING" id="41688.A0A2N3NHA6"/>
<comment type="similarity">
    <text evidence="1">Belongs to the bacterial ribosomal protein bL21 family.</text>
</comment>
<dbReference type="PANTHER" id="PTHR21349:SF0">
    <property type="entry name" value="LARGE RIBOSOMAL SUBUNIT PROTEIN BL21M"/>
    <property type="match status" value="1"/>
</dbReference>
<dbReference type="FunCoup" id="A0A2N3NHA6">
    <property type="interactions" value="171"/>
</dbReference>
<feature type="region of interest" description="Disordered" evidence="3">
    <location>
        <begin position="39"/>
        <end position="73"/>
    </location>
</feature>
<reference evidence="4 5" key="1">
    <citation type="journal article" date="2017" name="G3 (Bethesda)">
        <title>First Draft Genome Sequence of the Pathogenic Fungus Lomentospora prolificans (Formerly Scedosporium prolificans).</title>
        <authorList>
            <person name="Luo R."/>
            <person name="Zimin A."/>
            <person name="Workman R."/>
            <person name="Fan Y."/>
            <person name="Pertea G."/>
            <person name="Grossman N."/>
            <person name="Wear M.P."/>
            <person name="Jia B."/>
            <person name="Miller H."/>
            <person name="Casadevall A."/>
            <person name="Timp W."/>
            <person name="Zhang S.X."/>
            <person name="Salzberg S.L."/>
        </authorList>
    </citation>
    <scope>NUCLEOTIDE SEQUENCE [LARGE SCALE GENOMIC DNA]</scope>
    <source>
        <strain evidence="4 5">JHH-5317</strain>
    </source>
</reference>
<dbReference type="VEuPathDB" id="FungiDB:jhhlp_001106"/>
<dbReference type="PANTHER" id="PTHR21349">
    <property type="entry name" value="50S RIBOSOMAL PROTEIN L21"/>
    <property type="match status" value="1"/>
</dbReference>
<evidence type="ECO:0000256" key="2">
    <source>
        <dbReference type="ARBA" id="ARBA00044129"/>
    </source>
</evidence>
<evidence type="ECO:0000313" key="4">
    <source>
        <dbReference type="EMBL" id="PKS11813.1"/>
    </source>
</evidence>